<name>A0ACB5UA72_AMBMO</name>
<reference evidence="1" key="1">
    <citation type="submission" date="2023-04" db="EMBL/GenBank/DDBJ databases">
        <title>Ambrosiozyma monospora NBRC 10751.</title>
        <authorList>
            <person name="Ichikawa N."/>
            <person name="Sato H."/>
            <person name="Tonouchi N."/>
        </authorList>
    </citation>
    <scope>NUCLEOTIDE SEQUENCE</scope>
    <source>
        <strain evidence="1">NBRC 10751</strain>
    </source>
</reference>
<comment type="caution">
    <text evidence="1">The sequence shown here is derived from an EMBL/GenBank/DDBJ whole genome shotgun (WGS) entry which is preliminary data.</text>
</comment>
<protein>
    <submittedName>
        <fullName evidence="1">Unnamed protein product</fullName>
    </submittedName>
</protein>
<sequence length="220" mass="24156">MDGTDQLTDDDRLFNTAGKIERNKHTLLLLISMCASVPMLTSIVMLFAAYTAPMFFVLAGFLLVLVSVFGIAFSSIVMGSFFVGVIFFFLGCLYLAFLYNNYNKLSFTALMLKIVIKVMSLYPSSIVVSLLSSVSACIIGFAYYVLAAGILMDRIKKDDANCPHENGSDVCVSNASTGLLIFVLFVGYYVFEVLNNFTHVVISGIFGSCDSPNYEEQSSR</sequence>
<accession>A0ACB5UA72</accession>
<proteinExistence type="predicted"/>
<evidence type="ECO:0000313" key="2">
    <source>
        <dbReference type="Proteomes" id="UP001165064"/>
    </source>
</evidence>
<dbReference type="Proteomes" id="UP001165064">
    <property type="component" value="Unassembled WGS sequence"/>
</dbReference>
<keyword evidence="2" id="KW-1185">Reference proteome</keyword>
<gene>
    <name evidence="1" type="ORF">Amon02_001226700</name>
</gene>
<organism evidence="1 2">
    <name type="scientific">Ambrosiozyma monospora</name>
    <name type="common">Yeast</name>
    <name type="synonym">Endomycopsis monosporus</name>
    <dbReference type="NCBI Taxonomy" id="43982"/>
    <lineage>
        <taxon>Eukaryota</taxon>
        <taxon>Fungi</taxon>
        <taxon>Dikarya</taxon>
        <taxon>Ascomycota</taxon>
        <taxon>Saccharomycotina</taxon>
        <taxon>Pichiomycetes</taxon>
        <taxon>Pichiales</taxon>
        <taxon>Pichiaceae</taxon>
        <taxon>Ambrosiozyma</taxon>
    </lineage>
</organism>
<evidence type="ECO:0000313" key="1">
    <source>
        <dbReference type="EMBL" id="GMF05246.1"/>
    </source>
</evidence>
<dbReference type="EMBL" id="BSXS01014296">
    <property type="protein sequence ID" value="GMF05246.1"/>
    <property type="molecule type" value="Genomic_DNA"/>
</dbReference>